<feature type="transmembrane region" description="Helical" evidence="5">
    <location>
        <begin position="87"/>
        <end position="106"/>
    </location>
</feature>
<evidence type="ECO:0000313" key="7">
    <source>
        <dbReference type="Proteomes" id="UP000275078"/>
    </source>
</evidence>
<keyword evidence="5" id="KW-1133">Transmembrane helix</keyword>
<dbReference type="OrthoDB" id="5427091at2759"/>
<evidence type="ECO:0000256" key="2">
    <source>
        <dbReference type="ARBA" id="ARBA00023136"/>
    </source>
</evidence>
<evidence type="ECO:0000256" key="4">
    <source>
        <dbReference type="SAM" id="MobiDB-lite"/>
    </source>
</evidence>
<evidence type="ECO:0000313" key="6">
    <source>
        <dbReference type="EMBL" id="RPA81144.1"/>
    </source>
</evidence>
<keyword evidence="2 5" id="KW-0472">Membrane</keyword>
<dbReference type="Proteomes" id="UP000275078">
    <property type="component" value="Unassembled WGS sequence"/>
</dbReference>
<evidence type="ECO:0008006" key="8">
    <source>
        <dbReference type="Google" id="ProtNLM"/>
    </source>
</evidence>
<evidence type="ECO:0000256" key="3">
    <source>
        <dbReference type="ARBA" id="ARBA00023180"/>
    </source>
</evidence>
<dbReference type="InterPro" id="IPR002165">
    <property type="entry name" value="Plexin_repeat"/>
</dbReference>
<comment type="subcellular location">
    <subcellularLocation>
        <location evidence="1">Membrane</location>
    </subcellularLocation>
</comment>
<dbReference type="EMBL" id="ML119682">
    <property type="protein sequence ID" value="RPA81144.1"/>
    <property type="molecule type" value="Genomic_DNA"/>
</dbReference>
<name>A0A3N4IHM0_ASCIM</name>
<reference evidence="6 7" key="1">
    <citation type="journal article" date="2018" name="Nat. Ecol. Evol.">
        <title>Pezizomycetes genomes reveal the molecular basis of ectomycorrhizal truffle lifestyle.</title>
        <authorList>
            <person name="Murat C."/>
            <person name="Payen T."/>
            <person name="Noel B."/>
            <person name="Kuo A."/>
            <person name="Morin E."/>
            <person name="Chen J."/>
            <person name="Kohler A."/>
            <person name="Krizsan K."/>
            <person name="Balestrini R."/>
            <person name="Da Silva C."/>
            <person name="Montanini B."/>
            <person name="Hainaut M."/>
            <person name="Levati E."/>
            <person name="Barry K.W."/>
            <person name="Belfiori B."/>
            <person name="Cichocki N."/>
            <person name="Clum A."/>
            <person name="Dockter R.B."/>
            <person name="Fauchery L."/>
            <person name="Guy J."/>
            <person name="Iotti M."/>
            <person name="Le Tacon F."/>
            <person name="Lindquist E.A."/>
            <person name="Lipzen A."/>
            <person name="Malagnac F."/>
            <person name="Mello A."/>
            <person name="Molinier V."/>
            <person name="Miyauchi S."/>
            <person name="Poulain J."/>
            <person name="Riccioni C."/>
            <person name="Rubini A."/>
            <person name="Sitrit Y."/>
            <person name="Splivallo R."/>
            <person name="Traeger S."/>
            <person name="Wang M."/>
            <person name="Zifcakova L."/>
            <person name="Wipf D."/>
            <person name="Zambonelli A."/>
            <person name="Paolocci F."/>
            <person name="Nowrousian M."/>
            <person name="Ottonello S."/>
            <person name="Baldrian P."/>
            <person name="Spatafora J.W."/>
            <person name="Henrissat B."/>
            <person name="Nagy L.G."/>
            <person name="Aury J.M."/>
            <person name="Wincker P."/>
            <person name="Grigoriev I.V."/>
            <person name="Bonfante P."/>
            <person name="Martin F.M."/>
        </authorList>
    </citation>
    <scope>NUCLEOTIDE SEQUENCE [LARGE SCALE GENOMIC DNA]</scope>
    <source>
        <strain evidence="6 7">RN42</strain>
    </source>
</reference>
<gene>
    <name evidence="6" type="ORF">BJ508DRAFT_414988</name>
</gene>
<protein>
    <recommendedName>
        <fullName evidence="8">PSI domain-containing protein</fullName>
    </recommendedName>
</protein>
<dbReference type="Pfam" id="PF01437">
    <property type="entry name" value="PSI"/>
    <property type="match status" value="1"/>
</dbReference>
<keyword evidence="5" id="KW-0812">Transmembrane</keyword>
<accession>A0A3N4IHM0</accession>
<sequence length="198" mass="22088">MSYDDDMKRCWGLNACHQCLHKKAPRCVWCPYSNACVAAPRNALFGSPLLSPISNPLVCPERSERWEVRSRGLGCNVSTRTFLSTSIGVFSTLFLVAMTMAIVWTMRSGVLQHLKRIGGEESGMPWNSEDGESVRWRRGLLLWSPPRRSSASSHGERRPLLGQGGDGVRWWNKGWFNGERAGATPPPAAASSPERHRH</sequence>
<feature type="region of interest" description="Disordered" evidence="4">
    <location>
        <begin position="146"/>
        <end position="198"/>
    </location>
</feature>
<dbReference type="STRING" id="1160509.A0A3N4IHM0"/>
<proteinExistence type="predicted"/>
<keyword evidence="7" id="KW-1185">Reference proteome</keyword>
<dbReference type="GO" id="GO:0016020">
    <property type="term" value="C:membrane"/>
    <property type="evidence" value="ECO:0007669"/>
    <property type="project" value="UniProtKB-SubCell"/>
</dbReference>
<evidence type="ECO:0000256" key="5">
    <source>
        <dbReference type="SAM" id="Phobius"/>
    </source>
</evidence>
<organism evidence="6 7">
    <name type="scientific">Ascobolus immersus RN42</name>
    <dbReference type="NCBI Taxonomy" id="1160509"/>
    <lineage>
        <taxon>Eukaryota</taxon>
        <taxon>Fungi</taxon>
        <taxon>Dikarya</taxon>
        <taxon>Ascomycota</taxon>
        <taxon>Pezizomycotina</taxon>
        <taxon>Pezizomycetes</taxon>
        <taxon>Pezizales</taxon>
        <taxon>Ascobolaceae</taxon>
        <taxon>Ascobolus</taxon>
    </lineage>
</organism>
<evidence type="ECO:0000256" key="1">
    <source>
        <dbReference type="ARBA" id="ARBA00004370"/>
    </source>
</evidence>
<keyword evidence="3" id="KW-0325">Glycoprotein</keyword>
<dbReference type="AlphaFoldDB" id="A0A3N4IHM0"/>